<protein>
    <submittedName>
        <fullName evidence="1">Cryptochrome/photolyase family protein</fullName>
    </submittedName>
</protein>
<dbReference type="Gene3D" id="3.40.50.620">
    <property type="entry name" value="HUPs"/>
    <property type="match status" value="1"/>
</dbReference>
<dbReference type="RefSeq" id="WP_211675479.1">
    <property type="nucleotide sequence ID" value="NZ_BAABFX010000032.1"/>
</dbReference>
<keyword evidence="2" id="KW-1185">Reference proteome</keyword>
<gene>
    <name evidence="1" type="ORF">GCM10023153_23400</name>
</gene>
<dbReference type="InterPro" id="IPR036134">
    <property type="entry name" value="Crypto/Photolyase_FAD-like_sf"/>
</dbReference>
<dbReference type="Pfam" id="PF04244">
    <property type="entry name" value="DPRP"/>
    <property type="match status" value="1"/>
</dbReference>
<organism evidence="1 2">
    <name type="scientific">Ornithinibacter aureus</name>
    <dbReference type="NCBI Taxonomy" id="622664"/>
    <lineage>
        <taxon>Bacteria</taxon>
        <taxon>Bacillati</taxon>
        <taxon>Actinomycetota</taxon>
        <taxon>Actinomycetes</taxon>
        <taxon>Micrococcales</taxon>
        <taxon>Intrasporangiaceae</taxon>
        <taxon>Ornithinibacter</taxon>
    </lineage>
</organism>
<evidence type="ECO:0000313" key="2">
    <source>
        <dbReference type="Proteomes" id="UP001500390"/>
    </source>
</evidence>
<accession>A0ABP8JZU3</accession>
<name>A0ABP8JZU3_9MICO</name>
<dbReference type="SUPFAM" id="SSF48173">
    <property type="entry name" value="Cryptochrome/photolyase FAD-binding domain"/>
    <property type="match status" value="1"/>
</dbReference>
<sequence length="499" mass="56373">MSAPRAAARRAVRVIYPHQLFEAHLDAPSGTRFVLVEDDLLFRLQPFHAQKLVLHRASSRHFVERLRDAGFDVDVLETDAGRPSGERLAAHLAGLRPDALTVVDPVDDWMLRDLRRAVADAGVGFGPHDVLESPNFLTTRPELVDWFGGRRARMQTFYQWQRRRLDVLVEDGQPVGGRWSFDTENRKKLPRGHVVPSWTGAERTAEVDEAISWVQGEFPTAPGRAASLAWPVTHEQARAALREFVDERLAQFGPYEDAVSTQHPVLFHAAITPALNCGLLDPREVLDAVLGGAAEQGVELASLEGFVRQLIGWREYMRGTYHLFGRRMRVANHLGHTRSLAPGWWDGSTGLDPVDHAIEGVLERGWAHHIERLMVLGNAMCLLRTDPVEVYEWFMAMFVDAYDWVMVPNVHAMSQFAAGAAVTTKPYVSGSAYLRRMTDHGPGPWREDWDALYWTFVEDHREVFEGNPRSRMVTRTWDGMDAGRRSELTARGRAVIDRL</sequence>
<dbReference type="PANTHER" id="PTHR38657">
    <property type="entry name" value="SLR1343 PROTEIN"/>
    <property type="match status" value="1"/>
</dbReference>
<comment type="caution">
    <text evidence="1">The sequence shown here is derived from an EMBL/GenBank/DDBJ whole genome shotgun (WGS) entry which is preliminary data.</text>
</comment>
<dbReference type="Proteomes" id="UP001500390">
    <property type="component" value="Unassembled WGS sequence"/>
</dbReference>
<reference evidence="2" key="1">
    <citation type="journal article" date="2019" name="Int. J. Syst. Evol. Microbiol.">
        <title>The Global Catalogue of Microorganisms (GCM) 10K type strain sequencing project: providing services to taxonomists for standard genome sequencing and annotation.</title>
        <authorList>
            <consortium name="The Broad Institute Genomics Platform"/>
            <consortium name="The Broad Institute Genome Sequencing Center for Infectious Disease"/>
            <person name="Wu L."/>
            <person name="Ma J."/>
        </authorList>
    </citation>
    <scope>NUCLEOTIDE SEQUENCE [LARGE SCALE GENOMIC DNA]</scope>
    <source>
        <strain evidence="2">JCM 17738</strain>
    </source>
</reference>
<dbReference type="EMBL" id="BAABFX010000032">
    <property type="protein sequence ID" value="GAA4398469.1"/>
    <property type="molecule type" value="Genomic_DNA"/>
</dbReference>
<proteinExistence type="predicted"/>
<dbReference type="Gene3D" id="1.25.40.80">
    <property type="match status" value="1"/>
</dbReference>
<evidence type="ECO:0000313" key="1">
    <source>
        <dbReference type="EMBL" id="GAA4398469.1"/>
    </source>
</evidence>
<dbReference type="Gene3D" id="1.10.10.1710">
    <property type="entry name" value="Deoxyribodipyrimidine photolyase-related"/>
    <property type="match status" value="1"/>
</dbReference>
<dbReference type="InterPro" id="IPR014729">
    <property type="entry name" value="Rossmann-like_a/b/a_fold"/>
</dbReference>
<dbReference type="PANTHER" id="PTHR38657:SF1">
    <property type="entry name" value="SLR1343 PROTEIN"/>
    <property type="match status" value="1"/>
</dbReference>
<dbReference type="InterPro" id="IPR007357">
    <property type="entry name" value="PhrB-like"/>
</dbReference>
<dbReference type="InterPro" id="IPR052551">
    <property type="entry name" value="UV-DNA_repair_photolyase"/>
</dbReference>
<dbReference type="Gene3D" id="1.10.579.10">
    <property type="entry name" value="DNA Cyclobutane Dipyrimidine Photolyase, subunit A, domain 3"/>
    <property type="match status" value="1"/>
</dbReference>